<dbReference type="Proteomes" id="UP001281147">
    <property type="component" value="Unassembled WGS sequence"/>
</dbReference>
<reference evidence="1" key="1">
    <citation type="submission" date="2023-07" db="EMBL/GenBank/DDBJ databases">
        <title>Black Yeasts Isolated from many extreme environments.</title>
        <authorList>
            <person name="Coleine C."/>
            <person name="Stajich J.E."/>
            <person name="Selbmann L."/>
        </authorList>
    </citation>
    <scope>NUCLEOTIDE SEQUENCE</scope>
    <source>
        <strain evidence="1">CCFEE 5714</strain>
    </source>
</reference>
<dbReference type="EMBL" id="JAUTXU010000135">
    <property type="protein sequence ID" value="KAK3704811.1"/>
    <property type="molecule type" value="Genomic_DNA"/>
</dbReference>
<comment type="caution">
    <text evidence="1">The sequence shown here is derived from an EMBL/GenBank/DDBJ whole genome shotgun (WGS) entry which is preliminary data.</text>
</comment>
<proteinExistence type="predicted"/>
<protein>
    <submittedName>
        <fullName evidence="1">Uncharacterized protein</fullName>
    </submittedName>
</protein>
<evidence type="ECO:0000313" key="1">
    <source>
        <dbReference type="EMBL" id="KAK3704811.1"/>
    </source>
</evidence>
<gene>
    <name evidence="1" type="ORF">LTR37_013643</name>
</gene>
<sequence>MPRLVRREPLMKRIKDHLDPYDFLLQLAEKLNDDAYDEWLKEWATPIGIGLNVLFILAKLANKPSIERGRDDVFGDFEGKSGSGWFGWIYRLFEQPVDEAPATPSVHLVRVDSSPASSSPLRYLQRVVSEATTGARAHPDAQREVWELSMWDPKPFHLTLFTLFSPGHLALYYSMLPPTPMDPAPSLRVATAFFFGILLSLQLGLLKSSYSQQTKDSSLVHGEVMNEYDTKFVRPSLQRPVRDVGIQTRESTLTPRGAKTREVDIYTPTTIVNRGFRTHPNPNYAHQYDPDNLSGPSESRRTSNIAVGRDAPTPSMITPTNAYSRANGYTNSAFSRPNTSGTSAPDFSSPLKPHHERLRERSPVKGDGGSLGVYSHAASPLRKAASSSHLTARDAQVGRLNSPLKRMSTPGGGVSGQEGGRRQTGRF</sequence>
<organism evidence="1 2">
    <name type="scientific">Vermiconidia calcicola</name>
    <dbReference type="NCBI Taxonomy" id="1690605"/>
    <lineage>
        <taxon>Eukaryota</taxon>
        <taxon>Fungi</taxon>
        <taxon>Dikarya</taxon>
        <taxon>Ascomycota</taxon>
        <taxon>Pezizomycotina</taxon>
        <taxon>Dothideomycetes</taxon>
        <taxon>Dothideomycetidae</taxon>
        <taxon>Mycosphaerellales</taxon>
        <taxon>Extremaceae</taxon>
        <taxon>Vermiconidia</taxon>
    </lineage>
</organism>
<keyword evidence="2" id="KW-1185">Reference proteome</keyword>
<evidence type="ECO:0000313" key="2">
    <source>
        <dbReference type="Proteomes" id="UP001281147"/>
    </source>
</evidence>
<name>A0ACC3MW03_9PEZI</name>
<accession>A0ACC3MW03</accession>